<sequence length="64" mass="6932">MGTQVNFILKVLIFSGGISTLIKYGGSSLPVEATAVNALIAIVTPTIVLAITLLWRAWNYRQLN</sequence>
<keyword evidence="1" id="KW-0812">Transmembrane</keyword>
<keyword evidence="1" id="KW-0472">Membrane</keyword>
<dbReference type="EMBL" id="JAHHIF010000011">
    <property type="protein sequence ID" value="MBW4544811.1"/>
    <property type="molecule type" value="Genomic_DNA"/>
</dbReference>
<gene>
    <name evidence="2" type="ORF">KME25_10270</name>
</gene>
<proteinExistence type="predicted"/>
<dbReference type="Proteomes" id="UP000753908">
    <property type="component" value="Unassembled WGS sequence"/>
</dbReference>
<organism evidence="2 3">
    <name type="scientific">Symplocastrum torsivum CPER-KK1</name>
    <dbReference type="NCBI Taxonomy" id="450513"/>
    <lineage>
        <taxon>Bacteria</taxon>
        <taxon>Bacillati</taxon>
        <taxon>Cyanobacteriota</taxon>
        <taxon>Cyanophyceae</taxon>
        <taxon>Oscillatoriophycideae</taxon>
        <taxon>Oscillatoriales</taxon>
        <taxon>Microcoleaceae</taxon>
        <taxon>Symplocastrum</taxon>
    </lineage>
</organism>
<keyword evidence="1" id="KW-1133">Transmembrane helix</keyword>
<reference evidence="2" key="2">
    <citation type="journal article" date="2022" name="Microbiol. Resour. Announc.">
        <title>Metagenome Sequencing to Explore Phylogenomics of Terrestrial Cyanobacteria.</title>
        <authorList>
            <person name="Ward R.D."/>
            <person name="Stajich J.E."/>
            <person name="Johansen J.R."/>
            <person name="Huntemann M."/>
            <person name="Clum A."/>
            <person name="Foster B."/>
            <person name="Foster B."/>
            <person name="Roux S."/>
            <person name="Palaniappan K."/>
            <person name="Varghese N."/>
            <person name="Mukherjee S."/>
            <person name="Reddy T.B.K."/>
            <person name="Daum C."/>
            <person name="Copeland A."/>
            <person name="Chen I.A."/>
            <person name="Ivanova N.N."/>
            <person name="Kyrpides N.C."/>
            <person name="Shapiro N."/>
            <person name="Eloe-Fadrosh E.A."/>
            <person name="Pietrasiak N."/>
        </authorList>
    </citation>
    <scope>NUCLEOTIDE SEQUENCE</scope>
    <source>
        <strain evidence="2">CPER-KK1</strain>
    </source>
</reference>
<reference evidence="2" key="1">
    <citation type="submission" date="2021-05" db="EMBL/GenBank/DDBJ databases">
        <authorList>
            <person name="Pietrasiak N."/>
            <person name="Ward R."/>
            <person name="Stajich J.E."/>
            <person name="Kurbessoian T."/>
        </authorList>
    </citation>
    <scope>NUCLEOTIDE SEQUENCE</scope>
    <source>
        <strain evidence="2">CPER-KK1</strain>
    </source>
</reference>
<evidence type="ECO:0000313" key="2">
    <source>
        <dbReference type="EMBL" id="MBW4544811.1"/>
    </source>
</evidence>
<feature type="transmembrane region" description="Helical" evidence="1">
    <location>
        <begin position="7"/>
        <end position="26"/>
    </location>
</feature>
<evidence type="ECO:0000256" key="1">
    <source>
        <dbReference type="SAM" id="Phobius"/>
    </source>
</evidence>
<comment type="caution">
    <text evidence="2">The sequence shown here is derived from an EMBL/GenBank/DDBJ whole genome shotgun (WGS) entry which is preliminary data.</text>
</comment>
<protein>
    <submittedName>
        <fullName evidence="2">Uncharacterized protein</fullName>
    </submittedName>
</protein>
<accession>A0A951PK74</accession>
<name>A0A951PK74_9CYAN</name>
<dbReference type="AlphaFoldDB" id="A0A951PK74"/>
<evidence type="ECO:0000313" key="3">
    <source>
        <dbReference type="Proteomes" id="UP000753908"/>
    </source>
</evidence>
<feature type="transmembrane region" description="Helical" evidence="1">
    <location>
        <begin position="38"/>
        <end position="58"/>
    </location>
</feature>